<keyword evidence="2" id="KW-1185">Reference proteome</keyword>
<dbReference type="Proteomes" id="UP000009183">
    <property type="component" value="Chromosome 13"/>
</dbReference>
<organism evidence="1 2">
    <name type="scientific">Vitis vinifera</name>
    <name type="common">Grape</name>
    <dbReference type="NCBI Taxonomy" id="29760"/>
    <lineage>
        <taxon>Eukaryota</taxon>
        <taxon>Viridiplantae</taxon>
        <taxon>Streptophyta</taxon>
        <taxon>Embryophyta</taxon>
        <taxon>Tracheophyta</taxon>
        <taxon>Spermatophyta</taxon>
        <taxon>Magnoliopsida</taxon>
        <taxon>eudicotyledons</taxon>
        <taxon>Gunneridae</taxon>
        <taxon>Pentapetalae</taxon>
        <taxon>rosids</taxon>
        <taxon>Vitales</taxon>
        <taxon>Vitaceae</taxon>
        <taxon>Viteae</taxon>
        <taxon>Vitis</taxon>
    </lineage>
</organism>
<reference evidence="2" key="1">
    <citation type="journal article" date="2007" name="Nature">
        <title>The grapevine genome sequence suggests ancestral hexaploidization in major angiosperm phyla.</title>
        <authorList>
            <consortium name="The French-Italian Public Consortium for Grapevine Genome Characterization."/>
            <person name="Jaillon O."/>
            <person name="Aury J.-M."/>
            <person name="Noel B."/>
            <person name="Policriti A."/>
            <person name="Clepet C."/>
            <person name="Casagrande A."/>
            <person name="Choisne N."/>
            <person name="Aubourg S."/>
            <person name="Vitulo N."/>
            <person name="Jubin C."/>
            <person name="Vezzi A."/>
            <person name="Legeai F."/>
            <person name="Hugueney P."/>
            <person name="Dasilva C."/>
            <person name="Horner D."/>
            <person name="Mica E."/>
            <person name="Jublot D."/>
            <person name="Poulain J."/>
            <person name="Bruyere C."/>
            <person name="Billault A."/>
            <person name="Segurens B."/>
            <person name="Gouyvenoux M."/>
            <person name="Ugarte E."/>
            <person name="Cattonaro F."/>
            <person name="Anthouard V."/>
            <person name="Vico V."/>
            <person name="Del Fabbro C."/>
            <person name="Alaux M."/>
            <person name="Di Gaspero G."/>
            <person name="Dumas V."/>
            <person name="Felice N."/>
            <person name="Paillard S."/>
            <person name="Juman I."/>
            <person name="Moroldo M."/>
            <person name="Scalabrin S."/>
            <person name="Canaguier A."/>
            <person name="Le Clainche I."/>
            <person name="Malacrida G."/>
            <person name="Durand E."/>
            <person name="Pesole G."/>
            <person name="Laucou V."/>
            <person name="Chatelet P."/>
            <person name="Merdinoglu D."/>
            <person name="Delledonne M."/>
            <person name="Pezzotti M."/>
            <person name="Lecharny A."/>
            <person name="Scarpelli C."/>
            <person name="Artiguenave F."/>
            <person name="Pe M.E."/>
            <person name="Valle G."/>
            <person name="Morgante M."/>
            <person name="Caboche M."/>
            <person name="Adam-Blondon A.-F."/>
            <person name="Weissenbach J."/>
            <person name="Quetier F."/>
            <person name="Wincker P."/>
        </authorList>
    </citation>
    <scope>NUCLEOTIDE SEQUENCE [LARGE SCALE GENOMIC DNA]</scope>
    <source>
        <strain evidence="2">cv. Pinot noir / PN40024</strain>
    </source>
</reference>
<protein>
    <submittedName>
        <fullName evidence="1">Uncharacterized protein</fullName>
    </submittedName>
</protein>
<evidence type="ECO:0000313" key="1">
    <source>
        <dbReference type="EMBL" id="CBI29112.3"/>
    </source>
</evidence>
<accession>D7TF77</accession>
<name>D7TF77_VITVI</name>
<gene>
    <name evidence="1" type="ordered locus">VIT_13s0047g00780</name>
</gene>
<dbReference type="HOGENOM" id="CLU_3436087_0_0_1"/>
<proteinExistence type="predicted"/>
<sequence length="13" mass="1414">MLGCLSIIVHQPC</sequence>
<evidence type="ECO:0000313" key="2">
    <source>
        <dbReference type="Proteomes" id="UP000009183"/>
    </source>
</evidence>
<dbReference type="EMBL" id="FN595767">
    <property type="protein sequence ID" value="CBI29112.3"/>
    <property type="molecule type" value="Genomic_DNA"/>
</dbReference>
<dbReference type="InParanoid" id="D7TF77"/>